<dbReference type="Gene3D" id="1.10.10.10">
    <property type="entry name" value="Winged helix-like DNA-binding domain superfamily/Winged helix DNA-binding domain"/>
    <property type="match status" value="1"/>
</dbReference>
<evidence type="ECO:0000313" key="7">
    <source>
        <dbReference type="Proteomes" id="UP000539473"/>
    </source>
</evidence>
<gene>
    <name evidence="5" type="ORF">GCM10017781_18840</name>
    <name evidence="6" type="ORF">HNQ07_002082</name>
</gene>
<reference evidence="5" key="1">
    <citation type="journal article" date="2014" name="Int. J. Syst. Evol. Microbiol.">
        <title>Complete genome of a new Firmicutes species belonging to the dominant human colonic microbiota ('Ruminococcus bicirculans') reveals two chromosomes and a selective capacity to utilize plant glucans.</title>
        <authorList>
            <consortium name="NISC Comparative Sequencing Program"/>
            <person name="Wegmann U."/>
            <person name="Louis P."/>
            <person name="Goesmann A."/>
            <person name="Henrissat B."/>
            <person name="Duncan S.H."/>
            <person name="Flint H.J."/>
        </authorList>
    </citation>
    <scope>NUCLEOTIDE SEQUENCE</scope>
    <source>
        <strain evidence="5">CGMCC 1.18437</strain>
    </source>
</reference>
<evidence type="ECO:0000313" key="5">
    <source>
        <dbReference type="EMBL" id="GHF42742.1"/>
    </source>
</evidence>
<evidence type="ECO:0000313" key="8">
    <source>
        <dbReference type="Proteomes" id="UP000619376"/>
    </source>
</evidence>
<dbReference type="SUPFAM" id="SSF46785">
    <property type="entry name" value="Winged helix' DNA-binding domain"/>
    <property type="match status" value="1"/>
</dbReference>
<keyword evidence="2" id="KW-0238">DNA-binding</keyword>
<evidence type="ECO:0000259" key="4">
    <source>
        <dbReference type="PROSITE" id="PS50956"/>
    </source>
</evidence>
<name>A0A7W8KF55_9DEIO</name>
<dbReference type="AlphaFoldDB" id="A0A7W8KF55"/>
<dbReference type="PANTHER" id="PTHR30154:SF34">
    <property type="entry name" value="TRANSCRIPTIONAL REGULATOR AZLB"/>
    <property type="match status" value="1"/>
</dbReference>
<dbReference type="EMBL" id="BNAJ01000004">
    <property type="protein sequence ID" value="GHF42742.1"/>
    <property type="molecule type" value="Genomic_DNA"/>
</dbReference>
<dbReference type="PRINTS" id="PR00033">
    <property type="entry name" value="HTHASNC"/>
</dbReference>
<keyword evidence="1" id="KW-0805">Transcription regulation</keyword>
<dbReference type="Pfam" id="PF13404">
    <property type="entry name" value="HTH_AsnC-type"/>
    <property type="match status" value="1"/>
</dbReference>
<keyword evidence="8" id="KW-1185">Reference proteome</keyword>
<organism evidence="6 7">
    <name type="scientific">Deinococcus metalli</name>
    <dbReference type="NCBI Taxonomy" id="1141878"/>
    <lineage>
        <taxon>Bacteria</taxon>
        <taxon>Thermotogati</taxon>
        <taxon>Deinococcota</taxon>
        <taxon>Deinococci</taxon>
        <taxon>Deinococcales</taxon>
        <taxon>Deinococcaceae</taxon>
        <taxon>Deinococcus</taxon>
    </lineage>
</organism>
<dbReference type="GO" id="GO:0043200">
    <property type="term" value="P:response to amino acid"/>
    <property type="evidence" value="ECO:0007669"/>
    <property type="project" value="TreeGrafter"/>
</dbReference>
<dbReference type="PROSITE" id="PS50956">
    <property type="entry name" value="HTH_ASNC_2"/>
    <property type="match status" value="1"/>
</dbReference>
<keyword evidence="3" id="KW-0804">Transcription</keyword>
<dbReference type="SUPFAM" id="SSF54909">
    <property type="entry name" value="Dimeric alpha+beta barrel"/>
    <property type="match status" value="1"/>
</dbReference>
<dbReference type="PROSITE" id="PS00519">
    <property type="entry name" value="HTH_ASNC_1"/>
    <property type="match status" value="1"/>
</dbReference>
<dbReference type="InterPro" id="IPR019885">
    <property type="entry name" value="Tscrpt_reg_HTH_AsnC-type_CS"/>
</dbReference>
<dbReference type="Proteomes" id="UP000619376">
    <property type="component" value="Unassembled WGS sequence"/>
</dbReference>
<dbReference type="InterPro" id="IPR019888">
    <property type="entry name" value="Tscrpt_reg_AsnC-like"/>
</dbReference>
<dbReference type="Proteomes" id="UP000539473">
    <property type="component" value="Unassembled WGS sequence"/>
</dbReference>
<reference evidence="6 7" key="3">
    <citation type="submission" date="2020-08" db="EMBL/GenBank/DDBJ databases">
        <title>Genomic Encyclopedia of Type Strains, Phase IV (KMG-IV): sequencing the most valuable type-strain genomes for metagenomic binning, comparative biology and taxonomic classification.</title>
        <authorList>
            <person name="Goeker M."/>
        </authorList>
    </citation>
    <scope>NUCLEOTIDE SEQUENCE [LARGE SCALE GENOMIC DNA]</scope>
    <source>
        <strain evidence="6 7">DSM 27521</strain>
    </source>
</reference>
<dbReference type="EMBL" id="JACHFK010000004">
    <property type="protein sequence ID" value="MBB5376618.1"/>
    <property type="molecule type" value="Genomic_DNA"/>
</dbReference>
<dbReference type="GO" id="GO:0005829">
    <property type="term" value="C:cytosol"/>
    <property type="evidence" value="ECO:0007669"/>
    <property type="project" value="TreeGrafter"/>
</dbReference>
<evidence type="ECO:0000256" key="3">
    <source>
        <dbReference type="ARBA" id="ARBA00023163"/>
    </source>
</evidence>
<sequence>MLSLDDLDWKILRFLRADGRTSFREIARQVGVTEGTVRNRVNALTDSGSVRIIAVADPISLGVPILATTYARIRPDALERFCTRMEEASEVCYLGVGLGQKNVVVESMHQDLRGLFDFTQRYLNHPDVHEYDTVQVINIRKTVWDWETVNPSAQPQPDSSSLEVLK</sequence>
<evidence type="ECO:0000256" key="1">
    <source>
        <dbReference type="ARBA" id="ARBA00023015"/>
    </source>
</evidence>
<reference evidence="8" key="2">
    <citation type="journal article" date="2019" name="Int. J. Syst. Evol. Microbiol.">
        <title>The Global Catalogue of Microorganisms (GCM) 10K type strain sequencing project: providing services to taxonomists for standard genome sequencing and annotation.</title>
        <authorList>
            <consortium name="The Broad Institute Genomics Platform"/>
            <consortium name="The Broad Institute Genome Sequencing Center for Infectious Disease"/>
            <person name="Wu L."/>
            <person name="Ma J."/>
        </authorList>
    </citation>
    <scope>NUCLEOTIDE SEQUENCE [LARGE SCALE GENOMIC DNA]</scope>
    <source>
        <strain evidence="8">CGMCC 1.18437</strain>
    </source>
</reference>
<dbReference type="PANTHER" id="PTHR30154">
    <property type="entry name" value="LEUCINE-RESPONSIVE REGULATORY PROTEIN"/>
    <property type="match status" value="1"/>
</dbReference>
<dbReference type="InterPro" id="IPR036388">
    <property type="entry name" value="WH-like_DNA-bd_sf"/>
</dbReference>
<accession>A0A7W8KF55</accession>
<proteinExistence type="predicted"/>
<dbReference type="CDD" id="cd00090">
    <property type="entry name" value="HTH_ARSR"/>
    <property type="match status" value="1"/>
</dbReference>
<protein>
    <submittedName>
        <fullName evidence="6">Lrp/AsnC family transcriptional regulator for asnA, asnC and gidA</fullName>
    </submittedName>
</protein>
<feature type="domain" description="HTH asnC-type" evidence="4">
    <location>
        <begin position="4"/>
        <end position="64"/>
    </location>
</feature>
<evidence type="ECO:0000256" key="2">
    <source>
        <dbReference type="ARBA" id="ARBA00023125"/>
    </source>
</evidence>
<comment type="caution">
    <text evidence="6">The sequence shown here is derived from an EMBL/GenBank/DDBJ whole genome shotgun (WGS) entry which is preliminary data.</text>
</comment>
<dbReference type="SMART" id="SM00344">
    <property type="entry name" value="HTH_ASNC"/>
    <property type="match status" value="1"/>
</dbReference>
<dbReference type="InterPro" id="IPR011991">
    <property type="entry name" value="ArsR-like_HTH"/>
</dbReference>
<dbReference type="RefSeq" id="WP_184111355.1">
    <property type="nucleotide sequence ID" value="NZ_BNAJ01000004.1"/>
</dbReference>
<reference evidence="5" key="4">
    <citation type="submission" date="2024-05" db="EMBL/GenBank/DDBJ databases">
        <authorList>
            <person name="Sun Q."/>
            <person name="Zhou Y."/>
        </authorList>
    </citation>
    <scope>NUCLEOTIDE SEQUENCE</scope>
    <source>
        <strain evidence="5">CGMCC 1.18437</strain>
    </source>
</reference>
<evidence type="ECO:0000313" key="6">
    <source>
        <dbReference type="EMBL" id="MBB5376618.1"/>
    </source>
</evidence>
<dbReference type="InterPro" id="IPR011008">
    <property type="entry name" value="Dimeric_a/b-barrel"/>
</dbReference>
<dbReference type="GO" id="GO:0043565">
    <property type="term" value="F:sequence-specific DNA binding"/>
    <property type="evidence" value="ECO:0007669"/>
    <property type="project" value="InterPro"/>
</dbReference>
<dbReference type="InterPro" id="IPR000485">
    <property type="entry name" value="AsnC-type_HTH_dom"/>
</dbReference>
<dbReference type="InterPro" id="IPR036390">
    <property type="entry name" value="WH_DNA-bd_sf"/>
</dbReference>